<evidence type="ECO:0000313" key="7">
    <source>
        <dbReference type="EMBL" id="QIX00248.1"/>
    </source>
</evidence>
<evidence type="ECO:0000259" key="6">
    <source>
        <dbReference type="Pfam" id="PF07687"/>
    </source>
</evidence>
<keyword evidence="5" id="KW-0862">Zinc</keyword>
<comment type="cofactor">
    <cofactor evidence="1">
        <name>Zn(2+)</name>
        <dbReference type="ChEBI" id="CHEBI:29105"/>
    </cofactor>
</comment>
<dbReference type="InterPro" id="IPR050072">
    <property type="entry name" value="Peptidase_M20A"/>
</dbReference>
<dbReference type="GO" id="GO:0046872">
    <property type="term" value="F:metal ion binding"/>
    <property type="evidence" value="ECO:0007669"/>
    <property type="project" value="UniProtKB-KW"/>
</dbReference>
<dbReference type="PANTHER" id="PTHR43808">
    <property type="entry name" value="ACETYLORNITHINE DEACETYLASE"/>
    <property type="match status" value="1"/>
</dbReference>
<dbReference type="OrthoDB" id="3064516at2759"/>
<evidence type="ECO:0000256" key="2">
    <source>
        <dbReference type="ARBA" id="ARBA00006247"/>
    </source>
</evidence>
<evidence type="ECO:0000256" key="4">
    <source>
        <dbReference type="ARBA" id="ARBA00022801"/>
    </source>
</evidence>
<dbReference type="AlphaFoldDB" id="A0A6H0Y080"/>
<organism evidence="7 8">
    <name type="scientific">Peltaster fructicola</name>
    <dbReference type="NCBI Taxonomy" id="286661"/>
    <lineage>
        <taxon>Eukaryota</taxon>
        <taxon>Fungi</taxon>
        <taxon>Dikarya</taxon>
        <taxon>Ascomycota</taxon>
        <taxon>Pezizomycotina</taxon>
        <taxon>Dothideomycetes</taxon>
        <taxon>Dothideomycetes incertae sedis</taxon>
        <taxon>Peltaster</taxon>
    </lineage>
</organism>
<accession>A0A6H0Y080</accession>
<evidence type="ECO:0000313" key="8">
    <source>
        <dbReference type="Proteomes" id="UP000503462"/>
    </source>
</evidence>
<proteinExistence type="inferred from homology"/>
<feature type="domain" description="Peptidase M20 dimerisation" evidence="6">
    <location>
        <begin position="206"/>
        <end position="309"/>
    </location>
</feature>
<dbReference type="PROSITE" id="PS00758">
    <property type="entry name" value="ARGE_DAPE_CPG2_1"/>
    <property type="match status" value="1"/>
</dbReference>
<evidence type="ECO:0000256" key="1">
    <source>
        <dbReference type="ARBA" id="ARBA00001947"/>
    </source>
</evidence>
<protein>
    <recommendedName>
        <fullName evidence="6">Peptidase M20 dimerisation domain-containing protein</fullName>
    </recommendedName>
</protein>
<dbReference type="InterPro" id="IPR001261">
    <property type="entry name" value="ArgE/DapE_CS"/>
</dbReference>
<evidence type="ECO:0000256" key="3">
    <source>
        <dbReference type="ARBA" id="ARBA00022723"/>
    </source>
</evidence>
<evidence type="ECO:0000256" key="5">
    <source>
        <dbReference type="ARBA" id="ARBA00022833"/>
    </source>
</evidence>
<dbReference type="Gene3D" id="3.40.630.10">
    <property type="entry name" value="Zn peptidases"/>
    <property type="match status" value="1"/>
</dbReference>
<comment type="similarity">
    <text evidence="2">Belongs to the peptidase M20A family.</text>
</comment>
<dbReference type="InterPro" id="IPR002933">
    <property type="entry name" value="Peptidase_M20"/>
</dbReference>
<keyword evidence="4" id="KW-0378">Hydrolase</keyword>
<keyword evidence="3" id="KW-0479">Metal-binding</keyword>
<dbReference type="SUPFAM" id="SSF53187">
    <property type="entry name" value="Zn-dependent exopeptidases"/>
    <property type="match status" value="1"/>
</dbReference>
<dbReference type="InterPro" id="IPR011650">
    <property type="entry name" value="Peptidase_M20_dimer"/>
</dbReference>
<keyword evidence="8" id="KW-1185">Reference proteome</keyword>
<dbReference type="InterPro" id="IPR036264">
    <property type="entry name" value="Bact_exopeptidase_dim_dom"/>
</dbReference>
<dbReference type="CDD" id="cd05652">
    <property type="entry name" value="M20_ArgE_DapE-like_fungal"/>
    <property type="match status" value="1"/>
</dbReference>
<sequence length="405" mass="43653">MIVDNFIATAASLLSLSSWQRYGQTVLSELHGHSSVISSHGLNLTDDLFEFHKNLVEIESISLNERAVGEWLAHSLKSQGYNVEKQEVSQDPLRFNVLAWPGKTRDAPVLLTSHIDVVPPYWPYRRLKNGTISGRGTVDAKGSVASQVLAVNQLLSNGSITTDDIALLYVVGEEIHGDGMRTANSLGLKPKTVIFGEPTEGKLVAGHKGIISFNITTIGKAAHSGYPWLGRSAIDEIIRASSAVLALGRTLPSSDKYGNTTINIGKIQGGLAANVVAEGASALVAMRIAEGSPAFIEKEVTKAVHSALEDYLVGDLKAEDLINITFLGGYGPVDIDADVPGFDVITVNYGTDVPNFNETVKGQKRYLYGPGSIQVAHSDHEALTESELLQAVEDYQRIIMHALKR</sequence>
<reference evidence="7 8" key="1">
    <citation type="journal article" date="2016" name="Sci. Rep.">
        <title>Peltaster fructicola genome reveals evolution from an invasive phytopathogen to an ectophytic parasite.</title>
        <authorList>
            <person name="Xu C."/>
            <person name="Chen H."/>
            <person name="Gleason M.L."/>
            <person name="Xu J.R."/>
            <person name="Liu H."/>
            <person name="Zhang R."/>
            <person name="Sun G."/>
        </authorList>
    </citation>
    <scope>NUCLEOTIDE SEQUENCE [LARGE SCALE GENOMIC DNA]</scope>
    <source>
        <strain evidence="7 8">LNHT1506</strain>
    </source>
</reference>
<dbReference type="SUPFAM" id="SSF55031">
    <property type="entry name" value="Bacterial exopeptidase dimerisation domain"/>
    <property type="match status" value="1"/>
</dbReference>
<dbReference type="PANTHER" id="PTHR43808:SF8">
    <property type="entry name" value="PEPTIDASE M20 DIMERISATION DOMAIN-CONTAINING PROTEIN"/>
    <property type="match status" value="1"/>
</dbReference>
<dbReference type="EMBL" id="CP051142">
    <property type="protein sequence ID" value="QIX00248.1"/>
    <property type="molecule type" value="Genomic_DNA"/>
</dbReference>
<name>A0A6H0Y080_9PEZI</name>
<dbReference type="Gene3D" id="3.30.70.360">
    <property type="match status" value="1"/>
</dbReference>
<dbReference type="Pfam" id="PF07687">
    <property type="entry name" value="M20_dimer"/>
    <property type="match status" value="1"/>
</dbReference>
<dbReference type="GO" id="GO:0016787">
    <property type="term" value="F:hydrolase activity"/>
    <property type="evidence" value="ECO:0007669"/>
    <property type="project" value="UniProtKB-KW"/>
</dbReference>
<gene>
    <name evidence="7" type="ORF">AMS68_005765</name>
</gene>
<dbReference type="Pfam" id="PF01546">
    <property type="entry name" value="Peptidase_M20"/>
    <property type="match status" value="1"/>
</dbReference>
<dbReference type="Proteomes" id="UP000503462">
    <property type="component" value="Chromosome 4"/>
</dbReference>